<keyword evidence="2 5" id="KW-0378">Hydrolase</keyword>
<dbReference type="Proteomes" id="UP000286100">
    <property type="component" value="Unassembled WGS sequence"/>
</dbReference>
<evidence type="ECO:0000256" key="1">
    <source>
        <dbReference type="ARBA" id="ARBA00022723"/>
    </source>
</evidence>
<evidence type="ECO:0000256" key="3">
    <source>
        <dbReference type="ARBA" id="ARBA00022842"/>
    </source>
</evidence>
<comment type="caution">
    <text evidence="5">The sequence shown here is derived from an EMBL/GenBank/DDBJ whole genome shotgun (WGS) entry which is preliminary data.</text>
</comment>
<dbReference type="GO" id="GO:0046872">
    <property type="term" value="F:metal ion binding"/>
    <property type="evidence" value="ECO:0007669"/>
    <property type="project" value="UniProtKB-KW"/>
</dbReference>
<dbReference type="EMBL" id="QYUM01000002">
    <property type="protein sequence ID" value="RJF94027.1"/>
    <property type="molecule type" value="Genomic_DNA"/>
</dbReference>
<keyword evidence="6" id="KW-1185">Reference proteome</keyword>
<dbReference type="Gene3D" id="3.40.50.1000">
    <property type="entry name" value="HAD superfamily/HAD-like"/>
    <property type="match status" value="1"/>
</dbReference>
<evidence type="ECO:0000313" key="6">
    <source>
        <dbReference type="Proteomes" id="UP000286100"/>
    </source>
</evidence>
<gene>
    <name evidence="5" type="ORF">D3876_07120</name>
</gene>
<dbReference type="Pfam" id="PF12710">
    <property type="entry name" value="HAD"/>
    <property type="match status" value="1"/>
</dbReference>
<evidence type="ECO:0000256" key="4">
    <source>
        <dbReference type="SAM" id="Phobius"/>
    </source>
</evidence>
<dbReference type="InterPro" id="IPR050582">
    <property type="entry name" value="HAD-like_SerB"/>
</dbReference>
<dbReference type="PANTHER" id="PTHR43344">
    <property type="entry name" value="PHOSPHOSERINE PHOSPHATASE"/>
    <property type="match status" value="1"/>
</dbReference>
<dbReference type="InterPro" id="IPR023214">
    <property type="entry name" value="HAD_sf"/>
</dbReference>
<name>A0A418WS34_9SPHN</name>
<protein>
    <submittedName>
        <fullName evidence="5">HAD-IB family hydrolase</fullName>
    </submittedName>
</protein>
<dbReference type="GO" id="GO:0016787">
    <property type="term" value="F:hydrolase activity"/>
    <property type="evidence" value="ECO:0007669"/>
    <property type="project" value="UniProtKB-KW"/>
</dbReference>
<keyword evidence="4" id="KW-0472">Membrane</keyword>
<dbReference type="InterPro" id="IPR036412">
    <property type="entry name" value="HAD-like_sf"/>
</dbReference>
<dbReference type="SUPFAM" id="SSF56784">
    <property type="entry name" value="HAD-like"/>
    <property type="match status" value="1"/>
</dbReference>
<feature type="transmembrane region" description="Helical" evidence="4">
    <location>
        <begin position="33"/>
        <end position="53"/>
    </location>
</feature>
<proteinExistence type="predicted"/>
<evidence type="ECO:0000256" key="2">
    <source>
        <dbReference type="ARBA" id="ARBA00022801"/>
    </source>
</evidence>
<keyword evidence="1" id="KW-0479">Metal-binding</keyword>
<dbReference type="AlphaFoldDB" id="A0A418WS34"/>
<keyword evidence="4" id="KW-0812">Transmembrane</keyword>
<dbReference type="NCBIfam" id="TIGR01488">
    <property type="entry name" value="HAD-SF-IB"/>
    <property type="match status" value="1"/>
</dbReference>
<reference evidence="5 6" key="1">
    <citation type="submission" date="2018-09" db="EMBL/GenBank/DDBJ databases">
        <authorList>
            <person name="Zhu H."/>
        </authorList>
    </citation>
    <scope>NUCLEOTIDE SEQUENCE [LARGE SCALE GENOMIC DNA]</scope>
    <source>
        <strain evidence="5 6">K2R01-6</strain>
    </source>
</reference>
<dbReference type="NCBIfam" id="TIGR01490">
    <property type="entry name" value="HAD-SF-IB-hyp1"/>
    <property type="match status" value="1"/>
</dbReference>
<organism evidence="5 6">
    <name type="scientific">Sphingomonas cavernae</name>
    <dbReference type="NCBI Taxonomy" id="2320861"/>
    <lineage>
        <taxon>Bacteria</taxon>
        <taxon>Pseudomonadati</taxon>
        <taxon>Pseudomonadota</taxon>
        <taxon>Alphaproteobacteria</taxon>
        <taxon>Sphingomonadales</taxon>
        <taxon>Sphingomonadaceae</taxon>
        <taxon>Sphingomonas</taxon>
    </lineage>
</organism>
<dbReference type="PANTHER" id="PTHR43344:SF13">
    <property type="entry name" value="PHOSPHATASE RV3661-RELATED"/>
    <property type="match status" value="1"/>
</dbReference>
<dbReference type="InterPro" id="IPR006385">
    <property type="entry name" value="HAD_hydro_SerB1"/>
</dbReference>
<keyword evidence="4" id="KW-1133">Transmembrane helix</keyword>
<evidence type="ECO:0000313" key="5">
    <source>
        <dbReference type="EMBL" id="RJF94027.1"/>
    </source>
</evidence>
<dbReference type="Gene3D" id="1.20.1440.100">
    <property type="entry name" value="SG protein - dephosphorylation function"/>
    <property type="match status" value="1"/>
</dbReference>
<dbReference type="RefSeq" id="WP_119760658.1">
    <property type="nucleotide sequence ID" value="NZ_QYUM01000002.1"/>
</dbReference>
<sequence>MTMLAIYDMDRTITRTGTFTPFLLHVALARSPWRLLLAPLVPLIMLAYALRLISRAQLKQWVQTLMIGGHIPSSEIEPLARSFADRMIAGNIYPGALRQMEADRANGHKLIMATASNRIYVSAIAERLGLDDVIATDSFCLPDGRVHARIDGENCYGPAKLRKIEAWMETSGLHRPDCTVRFYSDHVSDAPVLDWADVPIAVNPSPRLRSLAKGHGWLIVDWSA</sequence>
<keyword evidence="3" id="KW-0460">Magnesium</keyword>
<dbReference type="OrthoDB" id="7739434at2"/>
<accession>A0A418WS34</accession>